<dbReference type="RefSeq" id="WP_096351129.1">
    <property type="nucleotide sequence ID" value="NZ_AP017313.1"/>
</dbReference>
<accession>A0A110B518</accession>
<proteinExistence type="inferred from homology"/>
<evidence type="ECO:0000256" key="6">
    <source>
        <dbReference type="ARBA" id="ARBA00023136"/>
    </source>
</evidence>
<gene>
    <name evidence="8" type="primary">oprM_3</name>
    <name evidence="8" type="ORF">MgSA37_01702</name>
</gene>
<evidence type="ECO:0000313" key="8">
    <source>
        <dbReference type="EMBL" id="BAU53533.1"/>
    </source>
</evidence>
<dbReference type="Pfam" id="PF02321">
    <property type="entry name" value="OEP"/>
    <property type="match status" value="2"/>
</dbReference>
<dbReference type="GO" id="GO:0009279">
    <property type="term" value="C:cell outer membrane"/>
    <property type="evidence" value="ECO:0007669"/>
    <property type="project" value="UniProtKB-SubCell"/>
</dbReference>
<dbReference type="InterPro" id="IPR051906">
    <property type="entry name" value="TolC-like"/>
</dbReference>
<keyword evidence="5" id="KW-0812">Transmembrane</keyword>
<evidence type="ECO:0000313" key="9">
    <source>
        <dbReference type="Proteomes" id="UP000218263"/>
    </source>
</evidence>
<sequence length="483" mass="54261">MQNIFFSPAKARILWLNTFLVCSTFIAAAQNSKTKSVTAPEIVPDTGKVSLLMPVTVKDTGTSKSGDYLTLQQCIEYAKQHQPAVNISKININIAQTNNLINLSTALPQISASGDLIHYLQQSQAGTSTTGSATTGTTSSSGHNYSFVPGIAVTQSVFNPSLLYAFKSAPLYVKQAQQQSDSTKIFLVSAVSKSFYTLLLTLEQINVLKEDTAQFGKSFRDAYLQYKGGIVDETDYEQAEITLNNTRAQLKQANENVVPQYATLKQLIGYPTDKQFNVVFDTLEMMKNIHVDTTEQLQFEKRIEFQLLGTNKSLLDQQVNYYRYSFLPTVSAFYNYNLAYENNHFSDLFSTSYPSSLVGISLSIPIFTGFNRLNNLHKSRLQEQVLDWQQTDLKSQINVQYTTALANYKGNYYNLQILQKNVALSRRVYFVVSLQYRQGVVPYLNVITAETNLINSEINYLNALFQVLSNKIDLEKAMGNISY</sequence>
<dbReference type="AlphaFoldDB" id="A0A110B518"/>
<comment type="subcellular location">
    <subcellularLocation>
        <location evidence="1">Cell outer membrane</location>
    </subcellularLocation>
</comment>
<evidence type="ECO:0000256" key="2">
    <source>
        <dbReference type="ARBA" id="ARBA00007613"/>
    </source>
</evidence>
<evidence type="ECO:0000256" key="4">
    <source>
        <dbReference type="ARBA" id="ARBA00022452"/>
    </source>
</evidence>
<evidence type="ECO:0000256" key="7">
    <source>
        <dbReference type="ARBA" id="ARBA00023237"/>
    </source>
</evidence>
<dbReference type="GO" id="GO:1990281">
    <property type="term" value="C:efflux pump complex"/>
    <property type="evidence" value="ECO:0007669"/>
    <property type="project" value="TreeGrafter"/>
</dbReference>
<keyword evidence="3" id="KW-0813">Transport</keyword>
<comment type="similarity">
    <text evidence="2">Belongs to the outer membrane factor (OMF) (TC 1.B.17) family.</text>
</comment>
<keyword evidence="4" id="KW-1134">Transmembrane beta strand</keyword>
<dbReference type="GO" id="GO:0015562">
    <property type="term" value="F:efflux transmembrane transporter activity"/>
    <property type="evidence" value="ECO:0007669"/>
    <property type="project" value="InterPro"/>
</dbReference>
<reference evidence="8 9" key="1">
    <citation type="submission" date="2015-12" db="EMBL/GenBank/DDBJ databases">
        <title>Genome sequence of Mucilaginibacter gotjawali.</title>
        <authorList>
            <person name="Lee J.S."/>
            <person name="Lee K.C."/>
            <person name="Kim K.K."/>
            <person name="Lee B.W."/>
        </authorList>
    </citation>
    <scope>NUCLEOTIDE SEQUENCE [LARGE SCALE GENOMIC DNA]</scope>
    <source>
        <strain evidence="8 9">SA3-7</strain>
    </source>
</reference>
<protein>
    <submittedName>
        <fullName evidence="8">Outer membrane protein OprM</fullName>
    </submittedName>
</protein>
<organism evidence="8 9">
    <name type="scientific">Mucilaginibacter gotjawali</name>
    <dbReference type="NCBI Taxonomy" id="1550579"/>
    <lineage>
        <taxon>Bacteria</taxon>
        <taxon>Pseudomonadati</taxon>
        <taxon>Bacteroidota</taxon>
        <taxon>Sphingobacteriia</taxon>
        <taxon>Sphingobacteriales</taxon>
        <taxon>Sphingobacteriaceae</taxon>
        <taxon>Mucilaginibacter</taxon>
    </lineage>
</organism>
<dbReference type="InterPro" id="IPR003423">
    <property type="entry name" value="OMP_efflux"/>
</dbReference>
<name>A0A110B518_9SPHI</name>
<dbReference type="OrthoDB" id="367883at2"/>
<evidence type="ECO:0000256" key="3">
    <source>
        <dbReference type="ARBA" id="ARBA00022448"/>
    </source>
</evidence>
<evidence type="ECO:0000256" key="5">
    <source>
        <dbReference type="ARBA" id="ARBA00022692"/>
    </source>
</evidence>
<dbReference type="KEGG" id="mgot:MgSA37_01702"/>
<dbReference type="PANTHER" id="PTHR30026">
    <property type="entry name" value="OUTER MEMBRANE PROTEIN TOLC"/>
    <property type="match status" value="1"/>
</dbReference>
<dbReference type="Proteomes" id="UP000218263">
    <property type="component" value="Chromosome"/>
</dbReference>
<evidence type="ECO:0000256" key="1">
    <source>
        <dbReference type="ARBA" id="ARBA00004442"/>
    </source>
</evidence>
<dbReference type="EMBL" id="AP017313">
    <property type="protein sequence ID" value="BAU53533.1"/>
    <property type="molecule type" value="Genomic_DNA"/>
</dbReference>
<dbReference type="PANTHER" id="PTHR30026:SF20">
    <property type="entry name" value="OUTER MEMBRANE PROTEIN TOLC"/>
    <property type="match status" value="1"/>
</dbReference>
<keyword evidence="9" id="KW-1185">Reference proteome</keyword>
<keyword evidence="6" id="KW-0472">Membrane</keyword>
<dbReference type="SUPFAM" id="SSF56954">
    <property type="entry name" value="Outer membrane efflux proteins (OEP)"/>
    <property type="match status" value="1"/>
</dbReference>
<keyword evidence="7" id="KW-0998">Cell outer membrane</keyword>
<dbReference type="Gene3D" id="1.20.1600.10">
    <property type="entry name" value="Outer membrane efflux proteins (OEP)"/>
    <property type="match status" value="1"/>
</dbReference>
<dbReference type="GO" id="GO:0015288">
    <property type="term" value="F:porin activity"/>
    <property type="evidence" value="ECO:0007669"/>
    <property type="project" value="TreeGrafter"/>
</dbReference>